<feature type="transmembrane region" description="Helical" evidence="6">
    <location>
        <begin position="220"/>
        <end position="242"/>
    </location>
</feature>
<evidence type="ECO:0000256" key="1">
    <source>
        <dbReference type="ARBA" id="ARBA00004651"/>
    </source>
</evidence>
<organism evidence="7 8">
    <name type="scientific">Glacieibacterium arshaanense</name>
    <dbReference type="NCBI Taxonomy" id="2511025"/>
    <lineage>
        <taxon>Bacteria</taxon>
        <taxon>Pseudomonadati</taxon>
        <taxon>Pseudomonadota</taxon>
        <taxon>Alphaproteobacteria</taxon>
        <taxon>Sphingomonadales</taxon>
        <taxon>Sphingosinicellaceae</taxon>
        <taxon>Glacieibacterium</taxon>
    </lineage>
</organism>
<keyword evidence="4 6" id="KW-1133">Transmembrane helix</keyword>
<evidence type="ECO:0000256" key="4">
    <source>
        <dbReference type="ARBA" id="ARBA00022989"/>
    </source>
</evidence>
<keyword evidence="2" id="KW-1003">Cell membrane</keyword>
<feature type="transmembrane region" description="Helical" evidence="6">
    <location>
        <begin position="24"/>
        <end position="44"/>
    </location>
</feature>
<feature type="transmembrane region" description="Helical" evidence="6">
    <location>
        <begin position="169"/>
        <end position="188"/>
    </location>
</feature>
<comment type="subcellular location">
    <subcellularLocation>
        <location evidence="1">Cell membrane</location>
        <topology evidence="1">Multi-pass membrane protein</topology>
    </subcellularLocation>
</comment>
<evidence type="ECO:0000256" key="5">
    <source>
        <dbReference type="ARBA" id="ARBA00023136"/>
    </source>
</evidence>
<name>A0A4Y9EK14_9SPHN</name>
<feature type="transmembrane region" description="Helical" evidence="6">
    <location>
        <begin position="82"/>
        <end position="106"/>
    </location>
</feature>
<dbReference type="PANTHER" id="PTHR40277:SF1">
    <property type="entry name" value="BLL5419 PROTEIN"/>
    <property type="match status" value="1"/>
</dbReference>
<dbReference type="InterPro" id="IPR022791">
    <property type="entry name" value="L-PG_synthase/AglD"/>
</dbReference>
<dbReference type="GO" id="GO:0005886">
    <property type="term" value="C:plasma membrane"/>
    <property type="evidence" value="ECO:0007669"/>
    <property type="project" value="UniProtKB-SubCell"/>
</dbReference>
<evidence type="ECO:0000256" key="6">
    <source>
        <dbReference type="SAM" id="Phobius"/>
    </source>
</evidence>
<evidence type="ECO:0000256" key="3">
    <source>
        <dbReference type="ARBA" id="ARBA00022692"/>
    </source>
</evidence>
<comment type="caution">
    <text evidence="7">The sequence shown here is derived from an EMBL/GenBank/DDBJ whole genome shotgun (WGS) entry which is preliminary data.</text>
</comment>
<feature type="transmembrane region" description="Helical" evidence="6">
    <location>
        <begin position="297"/>
        <end position="319"/>
    </location>
</feature>
<keyword evidence="8" id="KW-1185">Reference proteome</keyword>
<dbReference type="OrthoDB" id="7859508at2"/>
<dbReference type="Pfam" id="PF03706">
    <property type="entry name" value="LPG_synthase_TM"/>
    <property type="match status" value="1"/>
</dbReference>
<evidence type="ECO:0000256" key="2">
    <source>
        <dbReference type="ARBA" id="ARBA00022475"/>
    </source>
</evidence>
<dbReference type="EMBL" id="SIHO01000003">
    <property type="protein sequence ID" value="TFU01104.1"/>
    <property type="molecule type" value="Genomic_DNA"/>
</dbReference>
<feature type="transmembrane region" description="Helical" evidence="6">
    <location>
        <begin position="139"/>
        <end position="157"/>
    </location>
</feature>
<sequence length="335" mass="34902">MGGARRMSVAAPPTDKLPARKLPVIWLVRVGVSAVVLALIFHFVPFKQVWAAARALSPALWLAALALFLLGHAAAAAKWRLLIGPGIGFGAAFRAHLAGLAANLALPGVAGGDVVRAGLVMPQAQDKAQLAIGSVADRLLDTVGLLLIALVGAYVAWRPELGDPQALRLLMLAGVAAVIIGFAVAIPLDHALARRSGGKVFKLVARIVAVLADLARTPGLLLACLGISMAVQCLFILINVAFAQAAHVEAPTAAWFYAWSTAKIIAIAPISLGGLGVREASMAALMKPFGADPAQVVAIGLVWQTVLYASGLIGFLVQLRWPSPKLKKLEQVHEG</sequence>
<keyword evidence="5 6" id="KW-0472">Membrane</keyword>
<gene>
    <name evidence="7" type="ORF">EUV02_12380</name>
</gene>
<proteinExistence type="predicted"/>
<evidence type="ECO:0000313" key="7">
    <source>
        <dbReference type="EMBL" id="TFU01104.1"/>
    </source>
</evidence>
<feature type="transmembrane region" description="Helical" evidence="6">
    <location>
        <begin position="50"/>
        <end position="70"/>
    </location>
</feature>
<accession>A0A4Y9EK14</accession>
<dbReference type="AlphaFoldDB" id="A0A4Y9EK14"/>
<dbReference type="PANTHER" id="PTHR40277">
    <property type="entry name" value="BLL5419 PROTEIN"/>
    <property type="match status" value="1"/>
</dbReference>
<dbReference type="Proteomes" id="UP000297737">
    <property type="component" value="Unassembled WGS sequence"/>
</dbReference>
<protein>
    <submittedName>
        <fullName evidence="7">Flippase-like domain-containing protein</fullName>
    </submittedName>
</protein>
<dbReference type="NCBIfam" id="TIGR00374">
    <property type="entry name" value="flippase-like domain"/>
    <property type="match status" value="1"/>
</dbReference>
<feature type="transmembrane region" description="Helical" evidence="6">
    <location>
        <begin position="254"/>
        <end position="277"/>
    </location>
</feature>
<reference evidence="7 8" key="1">
    <citation type="submission" date="2019-02" db="EMBL/GenBank/DDBJ databases">
        <title>Polymorphobacter sp. isolated from the lake at the Tibet of China.</title>
        <authorList>
            <person name="Li A."/>
        </authorList>
    </citation>
    <scope>NUCLEOTIDE SEQUENCE [LARGE SCALE GENOMIC DNA]</scope>
    <source>
        <strain evidence="7 8">DJ1R-1</strain>
    </source>
</reference>
<evidence type="ECO:0000313" key="8">
    <source>
        <dbReference type="Proteomes" id="UP000297737"/>
    </source>
</evidence>
<keyword evidence="3 6" id="KW-0812">Transmembrane</keyword>